<keyword evidence="2" id="KW-1185">Reference proteome</keyword>
<feature type="non-terminal residue" evidence="1">
    <location>
        <position position="57"/>
    </location>
</feature>
<reference evidence="1 2" key="1">
    <citation type="submission" date="2024-05" db="EMBL/GenBank/DDBJ databases">
        <title>Genome sequencing and assembly of Indian major carp, Cirrhinus mrigala (Hamilton, 1822).</title>
        <authorList>
            <person name="Mohindra V."/>
            <person name="Chowdhury L.M."/>
            <person name="Lal K."/>
            <person name="Jena J.K."/>
        </authorList>
    </citation>
    <scope>NUCLEOTIDE SEQUENCE [LARGE SCALE GENOMIC DNA]</scope>
    <source>
        <strain evidence="1">CM1030</strain>
        <tissue evidence="1">Blood</tissue>
    </source>
</reference>
<name>A0ABD0RAB1_CIRMR</name>
<protein>
    <submittedName>
        <fullName evidence="1">Uncharacterized protein</fullName>
    </submittedName>
</protein>
<comment type="caution">
    <text evidence="1">The sequence shown here is derived from an EMBL/GenBank/DDBJ whole genome shotgun (WGS) entry which is preliminary data.</text>
</comment>
<dbReference type="Proteomes" id="UP001529510">
    <property type="component" value="Unassembled WGS sequence"/>
</dbReference>
<gene>
    <name evidence="1" type="ORF">M9458_009009</name>
</gene>
<dbReference type="EMBL" id="JAMKFB020000004">
    <property type="protein sequence ID" value="KAL0195437.1"/>
    <property type="molecule type" value="Genomic_DNA"/>
</dbReference>
<accession>A0ABD0RAB1</accession>
<evidence type="ECO:0000313" key="2">
    <source>
        <dbReference type="Proteomes" id="UP001529510"/>
    </source>
</evidence>
<proteinExistence type="predicted"/>
<sequence>MGKKEMGTSEHLNTVIIIPPHGRLLDTKRKIKSRPGPLSSSTLVTLSFRSSSVGLET</sequence>
<organism evidence="1 2">
    <name type="scientific">Cirrhinus mrigala</name>
    <name type="common">Mrigala</name>
    <dbReference type="NCBI Taxonomy" id="683832"/>
    <lineage>
        <taxon>Eukaryota</taxon>
        <taxon>Metazoa</taxon>
        <taxon>Chordata</taxon>
        <taxon>Craniata</taxon>
        <taxon>Vertebrata</taxon>
        <taxon>Euteleostomi</taxon>
        <taxon>Actinopterygii</taxon>
        <taxon>Neopterygii</taxon>
        <taxon>Teleostei</taxon>
        <taxon>Ostariophysi</taxon>
        <taxon>Cypriniformes</taxon>
        <taxon>Cyprinidae</taxon>
        <taxon>Labeoninae</taxon>
        <taxon>Labeonini</taxon>
        <taxon>Cirrhinus</taxon>
    </lineage>
</organism>
<evidence type="ECO:0000313" key="1">
    <source>
        <dbReference type="EMBL" id="KAL0195437.1"/>
    </source>
</evidence>
<dbReference type="AlphaFoldDB" id="A0ABD0RAB1"/>